<organism evidence="2 3">
    <name type="scientific">Massilia oculi</name>
    <dbReference type="NCBI Taxonomy" id="945844"/>
    <lineage>
        <taxon>Bacteria</taxon>
        <taxon>Pseudomonadati</taxon>
        <taxon>Pseudomonadota</taxon>
        <taxon>Betaproteobacteria</taxon>
        <taxon>Burkholderiales</taxon>
        <taxon>Oxalobacteraceae</taxon>
        <taxon>Telluria group</taxon>
        <taxon>Massilia</taxon>
    </lineage>
</organism>
<feature type="signal peptide" evidence="1">
    <location>
        <begin position="1"/>
        <end position="23"/>
    </location>
</feature>
<dbReference type="RefSeq" id="WP_109344939.1">
    <property type="nucleotide sequence ID" value="NZ_CP029343.1"/>
</dbReference>
<reference evidence="2 3" key="1">
    <citation type="submission" date="2018-05" db="EMBL/GenBank/DDBJ databases">
        <title>Complete genome sequence of Massilia oculi sp. nov. CCUG 43427T (=DSM 26321T), the type strain of M. oculi, and comparison with genome sequences of other Massilia strains.</title>
        <authorList>
            <person name="Zhu B."/>
        </authorList>
    </citation>
    <scope>NUCLEOTIDE SEQUENCE [LARGE SCALE GENOMIC DNA]</scope>
    <source>
        <strain evidence="2 3">CCUG 43427</strain>
    </source>
</reference>
<dbReference type="KEGG" id="mtim:DIR46_08995"/>
<protein>
    <recommendedName>
        <fullName evidence="4">Spore coat protein U domain-containing protein</fullName>
    </recommendedName>
</protein>
<proteinExistence type="predicted"/>
<dbReference type="AlphaFoldDB" id="A0A2S2DGU2"/>
<evidence type="ECO:0008006" key="4">
    <source>
        <dbReference type="Google" id="ProtNLM"/>
    </source>
</evidence>
<dbReference type="OrthoDB" id="8759796at2"/>
<evidence type="ECO:0000313" key="2">
    <source>
        <dbReference type="EMBL" id="AWL04562.1"/>
    </source>
</evidence>
<feature type="chain" id="PRO_5015405331" description="Spore coat protein U domain-containing protein" evidence="1">
    <location>
        <begin position="24"/>
        <end position="85"/>
    </location>
</feature>
<gene>
    <name evidence="2" type="ORF">DIR46_08995</name>
</gene>
<name>A0A2S2DGU2_9BURK</name>
<keyword evidence="3" id="KW-1185">Reference proteome</keyword>
<evidence type="ECO:0000256" key="1">
    <source>
        <dbReference type="SAM" id="SignalP"/>
    </source>
</evidence>
<dbReference type="Proteomes" id="UP000245820">
    <property type="component" value="Chromosome"/>
</dbReference>
<accession>A0A2S2DGU2</accession>
<keyword evidence="1" id="KW-0732">Signal</keyword>
<sequence>MLRASRLLSASLAAATLALPAVADARVVSASFEARFEIVATCSVSVARSVDVACASPATPYLLDASAAPSQRSTDVDARRVTVYF</sequence>
<evidence type="ECO:0000313" key="3">
    <source>
        <dbReference type="Proteomes" id="UP000245820"/>
    </source>
</evidence>
<dbReference type="EMBL" id="CP029343">
    <property type="protein sequence ID" value="AWL04562.1"/>
    <property type="molecule type" value="Genomic_DNA"/>
</dbReference>